<gene>
    <name evidence="2" type="ORF">AK830_g12063</name>
</gene>
<feature type="region of interest" description="Disordered" evidence="1">
    <location>
        <begin position="1"/>
        <end position="147"/>
    </location>
</feature>
<feature type="compositionally biased region" description="Polar residues" evidence="1">
    <location>
        <begin position="1"/>
        <end position="20"/>
    </location>
</feature>
<reference evidence="2 3" key="1">
    <citation type="submission" date="2015-09" db="EMBL/GenBank/DDBJ databases">
        <title>Draft genome of a European isolate of the apple canker pathogen Neonectria ditissima.</title>
        <authorList>
            <person name="Gomez-Cortecero A."/>
            <person name="Harrison R.J."/>
            <person name="Armitage A.D."/>
        </authorList>
    </citation>
    <scope>NUCLEOTIDE SEQUENCE [LARGE SCALE GENOMIC DNA]</scope>
    <source>
        <strain evidence="2 3">R09/05</strain>
    </source>
</reference>
<dbReference type="OrthoDB" id="5105298at2759"/>
<dbReference type="EMBL" id="LKCW01000331">
    <property type="protein sequence ID" value="KPM34515.1"/>
    <property type="molecule type" value="Genomic_DNA"/>
</dbReference>
<evidence type="ECO:0000313" key="3">
    <source>
        <dbReference type="Proteomes" id="UP000050424"/>
    </source>
</evidence>
<protein>
    <submittedName>
        <fullName evidence="2">Uncharacterized protein</fullName>
    </submittedName>
</protein>
<accession>A0A0P7B182</accession>
<feature type="compositionally biased region" description="Acidic residues" evidence="1">
    <location>
        <begin position="87"/>
        <end position="99"/>
    </location>
</feature>
<feature type="compositionally biased region" description="Basic and acidic residues" evidence="1">
    <location>
        <begin position="69"/>
        <end position="79"/>
    </location>
</feature>
<sequence>MASLNSPGQASSQAVGNQDESVPRQVRGVERQNPYDSDEARAFLSAPLPPTVVEFKRQSWNVDEDEASELDHAGLRDPELENIPLYDSEDELASDDDWVSDLSPPEEGLGRAAPWRTRRQRDLPSASNGSREGPSRPRKKGCRFDDQGMVVVKSSSADDDSSDSESESEVDTVSTFVIPVGPRVQVTYTEEQLHPRAARAKALVRSIPGMRRLEDAVTRQASALQTRASAAVQAHAPALQAQASALWTEAASAVQTGAAAAVRTTRTSLAAHVGTAARVGGELGGQARDYLAREAWPASVDMALRFREEGLPALMRPLHEGLVDLVGGFVRGLPPGAGVLGGRRRRRRMLLATLANAAGATGNLKTSTWRHMAIGFGREHIENCTSLEHWNL</sequence>
<evidence type="ECO:0000256" key="1">
    <source>
        <dbReference type="SAM" id="MobiDB-lite"/>
    </source>
</evidence>
<evidence type="ECO:0000313" key="2">
    <source>
        <dbReference type="EMBL" id="KPM34515.1"/>
    </source>
</evidence>
<name>A0A0P7B182_9HYPO</name>
<organism evidence="2 3">
    <name type="scientific">Neonectria ditissima</name>
    <dbReference type="NCBI Taxonomy" id="78410"/>
    <lineage>
        <taxon>Eukaryota</taxon>
        <taxon>Fungi</taxon>
        <taxon>Dikarya</taxon>
        <taxon>Ascomycota</taxon>
        <taxon>Pezizomycotina</taxon>
        <taxon>Sordariomycetes</taxon>
        <taxon>Hypocreomycetidae</taxon>
        <taxon>Hypocreales</taxon>
        <taxon>Nectriaceae</taxon>
        <taxon>Neonectria</taxon>
    </lineage>
</organism>
<proteinExistence type="predicted"/>
<feature type="region of interest" description="Disordered" evidence="1">
    <location>
        <begin position="153"/>
        <end position="172"/>
    </location>
</feature>
<dbReference type="Proteomes" id="UP000050424">
    <property type="component" value="Unassembled WGS sequence"/>
</dbReference>
<comment type="caution">
    <text evidence="2">The sequence shown here is derived from an EMBL/GenBank/DDBJ whole genome shotgun (WGS) entry which is preliminary data.</text>
</comment>
<feature type="compositionally biased region" description="Acidic residues" evidence="1">
    <location>
        <begin position="157"/>
        <end position="170"/>
    </location>
</feature>
<keyword evidence="3" id="KW-1185">Reference proteome</keyword>
<dbReference type="AlphaFoldDB" id="A0A0P7B182"/>